<dbReference type="EMBL" id="OZ034819">
    <property type="protein sequence ID" value="CAL1391915.1"/>
    <property type="molecule type" value="Genomic_DNA"/>
</dbReference>
<accession>A0AAV2F2H8</accession>
<organism evidence="2 3">
    <name type="scientific">Linum trigynum</name>
    <dbReference type="NCBI Taxonomy" id="586398"/>
    <lineage>
        <taxon>Eukaryota</taxon>
        <taxon>Viridiplantae</taxon>
        <taxon>Streptophyta</taxon>
        <taxon>Embryophyta</taxon>
        <taxon>Tracheophyta</taxon>
        <taxon>Spermatophyta</taxon>
        <taxon>Magnoliopsida</taxon>
        <taxon>eudicotyledons</taxon>
        <taxon>Gunneridae</taxon>
        <taxon>Pentapetalae</taxon>
        <taxon>rosids</taxon>
        <taxon>fabids</taxon>
        <taxon>Malpighiales</taxon>
        <taxon>Linaceae</taxon>
        <taxon>Linum</taxon>
    </lineage>
</organism>
<proteinExistence type="predicted"/>
<gene>
    <name evidence="2" type="ORF">LTRI10_LOCUS32601</name>
</gene>
<feature type="region of interest" description="Disordered" evidence="1">
    <location>
        <begin position="26"/>
        <end position="58"/>
    </location>
</feature>
<dbReference type="Proteomes" id="UP001497516">
    <property type="component" value="Chromosome 6"/>
</dbReference>
<dbReference type="AlphaFoldDB" id="A0AAV2F2H8"/>
<protein>
    <submittedName>
        <fullName evidence="2">Uncharacterized protein</fullName>
    </submittedName>
</protein>
<sequence length="110" mass="11918">MATAILSPRDCLQGRFRREAFALRSSPRVARDDAVANPNPNPNPNPRGTGGRGVPWGARGIRRRRDRNSHWLGVFHLAATSSLPVPAFLGKGGIGDATTDLRRLLGLNLI</sequence>
<evidence type="ECO:0000256" key="1">
    <source>
        <dbReference type="SAM" id="MobiDB-lite"/>
    </source>
</evidence>
<keyword evidence="3" id="KW-1185">Reference proteome</keyword>
<evidence type="ECO:0000313" key="2">
    <source>
        <dbReference type="EMBL" id="CAL1391915.1"/>
    </source>
</evidence>
<evidence type="ECO:0000313" key="3">
    <source>
        <dbReference type="Proteomes" id="UP001497516"/>
    </source>
</evidence>
<reference evidence="2 3" key="1">
    <citation type="submission" date="2024-04" db="EMBL/GenBank/DDBJ databases">
        <authorList>
            <person name="Fracassetti M."/>
        </authorList>
    </citation>
    <scope>NUCLEOTIDE SEQUENCE [LARGE SCALE GENOMIC DNA]</scope>
</reference>
<name>A0AAV2F2H8_9ROSI</name>